<dbReference type="InterPro" id="IPR000008">
    <property type="entry name" value="C2_dom"/>
</dbReference>
<protein>
    <recommendedName>
        <fullName evidence="1">C2 domain-containing protein</fullName>
    </recommendedName>
</protein>
<keyword evidence="3" id="KW-1185">Reference proteome</keyword>
<evidence type="ECO:0000313" key="3">
    <source>
        <dbReference type="Proteomes" id="UP001208570"/>
    </source>
</evidence>
<evidence type="ECO:0000313" key="2">
    <source>
        <dbReference type="EMBL" id="KAK2164956.1"/>
    </source>
</evidence>
<dbReference type="InterPro" id="IPR035892">
    <property type="entry name" value="C2_domain_sf"/>
</dbReference>
<comment type="caution">
    <text evidence="2">The sequence shown here is derived from an EMBL/GenBank/DDBJ whole genome shotgun (WGS) entry which is preliminary data.</text>
</comment>
<accession>A0AAD9K4V5</accession>
<name>A0AAD9K4V5_9ANNE</name>
<evidence type="ECO:0000259" key="1">
    <source>
        <dbReference type="Pfam" id="PF00168"/>
    </source>
</evidence>
<reference evidence="2" key="1">
    <citation type="journal article" date="2023" name="Mol. Biol. Evol.">
        <title>Third-Generation Sequencing Reveals the Adaptive Role of the Epigenome in Three Deep-Sea Polychaetes.</title>
        <authorList>
            <person name="Perez M."/>
            <person name="Aroh O."/>
            <person name="Sun Y."/>
            <person name="Lan Y."/>
            <person name="Juniper S.K."/>
            <person name="Young C.R."/>
            <person name="Angers B."/>
            <person name="Qian P.Y."/>
        </authorList>
    </citation>
    <scope>NUCLEOTIDE SEQUENCE</scope>
    <source>
        <strain evidence="2">P08H-3</strain>
    </source>
</reference>
<dbReference type="Gene3D" id="2.60.40.150">
    <property type="entry name" value="C2 domain"/>
    <property type="match status" value="1"/>
</dbReference>
<sequence length="99" mass="10871">MAKNTSLFLRIGEAKNLPVKDLVSGTSDPYCVIKVDNEEIARDLDLCDDALVARIDRENSCAIAVTVPSLCLYTIAVTVPSLRLYHRRDSMIAMTVPSS</sequence>
<gene>
    <name evidence="2" type="ORF">LSH36_57g08061</name>
</gene>
<dbReference type="SUPFAM" id="SSF49562">
    <property type="entry name" value="C2 domain (Calcium/lipid-binding domain, CaLB)"/>
    <property type="match status" value="1"/>
</dbReference>
<feature type="domain" description="C2" evidence="1">
    <location>
        <begin position="7"/>
        <end position="39"/>
    </location>
</feature>
<dbReference type="AlphaFoldDB" id="A0AAD9K4V5"/>
<proteinExistence type="predicted"/>
<dbReference type="Proteomes" id="UP001208570">
    <property type="component" value="Unassembled WGS sequence"/>
</dbReference>
<dbReference type="Pfam" id="PF00168">
    <property type="entry name" value="C2"/>
    <property type="match status" value="1"/>
</dbReference>
<dbReference type="EMBL" id="JAODUP010000057">
    <property type="protein sequence ID" value="KAK2164956.1"/>
    <property type="molecule type" value="Genomic_DNA"/>
</dbReference>
<organism evidence="2 3">
    <name type="scientific">Paralvinella palmiformis</name>
    <dbReference type="NCBI Taxonomy" id="53620"/>
    <lineage>
        <taxon>Eukaryota</taxon>
        <taxon>Metazoa</taxon>
        <taxon>Spiralia</taxon>
        <taxon>Lophotrochozoa</taxon>
        <taxon>Annelida</taxon>
        <taxon>Polychaeta</taxon>
        <taxon>Sedentaria</taxon>
        <taxon>Canalipalpata</taxon>
        <taxon>Terebellida</taxon>
        <taxon>Terebelliformia</taxon>
        <taxon>Alvinellidae</taxon>
        <taxon>Paralvinella</taxon>
    </lineage>
</organism>